<protein>
    <submittedName>
        <fullName evidence="1">Unannotated protein</fullName>
    </submittedName>
</protein>
<gene>
    <name evidence="1" type="ORF">UFOPK3684_01260</name>
</gene>
<proteinExistence type="predicted"/>
<accession>A0A6J7IZX4</accession>
<organism evidence="1">
    <name type="scientific">freshwater metagenome</name>
    <dbReference type="NCBI Taxonomy" id="449393"/>
    <lineage>
        <taxon>unclassified sequences</taxon>
        <taxon>metagenomes</taxon>
        <taxon>ecological metagenomes</taxon>
    </lineage>
</organism>
<dbReference type="EMBL" id="CAFBMZ010000123">
    <property type="protein sequence ID" value="CAB4936633.1"/>
    <property type="molecule type" value="Genomic_DNA"/>
</dbReference>
<evidence type="ECO:0000313" key="1">
    <source>
        <dbReference type="EMBL" id="CAB4936633.1"/>
    </source>
</evidence>
<sequence length="63" mass="6959">MSSVILEWSSAQEFRSGIPYGAEFLSAYNLCRVLGNSQGDEVGITELISDVVNALQKDFNKLF</sequence>
<reference evidence="1" key="1">
    <citation type="submission" date="2020-05" db="EMBL/GenBank/DDBJ databases">
        <authorList>
            <person name="Chiriac C."/>
            <person name="Salcher M."/>
            <person name="Ghai R."/>
            <person name="Kavagutti S V."/>
        </authorList>
    </citation>
    <scope>NUCLEOTIDE SEQUENCE</scope>
</reference>
<name>A0A6J7IZX4_9ZZZZ</name>
<dbReference type="AlphaFoldDB" id="A0A6J7IZX4"/>